<dbReference type="PANTHER" id="PTHR21262:SF31">
    <property type="entry name" value="GTP PYROPHOSPHOKINASE"/>
    <property type="match status" value="1"/>
</dbReference>
<dbReference type="NCBIfam" id="NF008124">
    <property type="entry name" value="PRK10872.1"/>
    <property type="match status" value="1"/>
</dbReference>
<evidence type="ECO:0000259" key="7">
    <source>
        <dbReference type="PROSITE" id="PS51671"/>
    </source>
</evidence>
<reference evidence="9" key="1">
    <citation type="journal article" date="2014" name="Int. J. Syst. Evol. Microbiol.">
        <title>Complete genome sequence of Corynebacterium casei LMG S-19264T (=DSM 44701T), isolated from a smear-ripened cheese.</title>
        <authorList>
            <consortium name="US DOE Joint Genome Institute (JGI-PGF)"/>
            <person name="Walter F."/>
            <person name="Albersmeier A."/>
            <person name="Kalinowski J."/>
            <person name="Ruckert C."/>
        </authorList>
    </citation>
    <scope>NUCLEOTIDE SEQUENCE</scope>
    <source>
        <strain evidence="9">NBRC 110071</strain>
    </source>
</reference>
<protein>
    <recommendedName>
        <fullName evidence="1">GTP pyrophosphokinase</fullName>
    </recommendedName>
    <alternativeName>
        <fullName evidence="4">(p)ppGpp synthase</fullName>
    </alternativeName>
    <alternativeName>
        <fullName evidence="3">ATP:GTP 3'-pyrophosphotransferase</fullName>
    </alternativeName>
    <alternativeName>
        <fullName evidence="5">ppGpp synthase I</fullName>
    </alternativeName>
</protein>
<dbReference type="SUPFAM" id="SSF81301">
    <property type="entry name" value="Nucleotidyltransferase"/>
    <property type="match status" value="1"/>
</dbReference>
<dbReference type="GO" id="GO:0015969">
    <property type="term" value="P:guanosine tetraphosphate metabolic process"/>
    <property type="evidence" value="ECO:0007669"/>
    <property type="project" value="InterPro"/>
</dbReference>
<feature type="domain" description="TGS" evidence="8">
    <location>
        <begin position="415"/>
        <end position="476"/>
    </location>
</feature>
<dbReference type="Gene3D" id="3.10.20.30">
    <property type="match status" value="1"/>
</dbReference>
<dbReference type="Pfam" id="PF19296">
    <property type="entry name" value="RelA_AH_RIS"/>
    <property type="match status" value="1"/>
</dbReference>
<gene>
    <name evidence="9" type="primary">relA</name>
    <name evidence="9" type="ORF">GCM10007876_16740</name>
</gene>
<dbReference type="Gene3D" id="1.10.3210.10">
    <property type="entry name" value="Hypothetical protein af1432"/>
    <property type="match status" value="1"/>
</dbReference>
<accession>A0AA37W644</accession>
<dbReference type="GO" id="GO:0015949">
    <property type="term" value="P:nucleobase-containing small molecule interconversion"/>
    <property type="evidence" value="ECO:0007669"/>
    <property type="project" value="UniProtKB-ARBA"/>
</dbReference>
<evidence type="ECO:0000256" key="6">
    <source>
        <dbReference type="RuleBase" id="RU003847"/>
    </source>
</evidence>
<dbReference type="EMBL" id="BSNM01000011">
    <property type="protein sequence ID" value="GLQ31195.1"/>
    <property type="molecule type" value="Genomic_DNA"/>
</dbReference>
<comment type="function">
    <text evidence="6">In eubacteria ppGpp (guanosine 3'-diphosphate 5'-diphosphate) is a mediator of the stringent response that coordinates a variety of cellular activities in response to changes in nutritional abundance.</text>
</comment>
<dbReference type="Pfam" id="PF04607">
    <property type="entry name" value="RelA_SpoT"/>
    <property type="match status" value="1"/>
</dbReference>
<comment type="pathway">
    <text evidence="2">Purine metabolism.</text>
</comment>
<dbReference type="InterPro" id="IPR012676">
    <property type="entry name" value="TGS-like"/>
</dbReference>
<evidence type="ECO:0000259" key="8">
    <source>
        <dbReference type="PROSITE" id="PS51880"/>
    </source>
</evidence>
<evidence type="ECO:0000313" key="9">
    <source>
        <dbReference type="EMBL" id="GLQ31195.1"/>
    </source>
</evidence>
<dbReference type="InterPro" id="IPR012675">
    <property type="entry name" value="Beta-grasp_dom_sf"/>
</dbReference>
<evidence type="ECO:0000313" key="10">
    <source>
        <dbReference type="Proteomes" id="UP001161389"/>
    </source>
</evidence>
<dbReference type="InterPro" id="IPR007685">
    <property type="entry name" value="RelA_SpoT"/>
</dbReference>
<dbReference type="InterPro" id="IPR033655">
    <property type="entry name" value="TGS_RelA/SpoT"/>
</dbReference>
<dbReference type="Gene3D" id="3.30.460.10">
    <property type="entry name" value="Beta Polymerase, domain 2"/>
    <property type="match status" value="1"/>
</dbReference>
<dbReference type="SUPFAM" id="SSF55021">
    <property type="entry name" value="ACT-like"/>
    <property type="match status" value="1"/>
</dbReference>
<dbReference type="PANTHER" id="PTHR21262">
    <property type="entry name" value="GUANOSINE-3',5'-BIS DIPHOSPHATE 3'-PYROPHOSPHOHYDROLASE"/>
    <property type="match status" value="1"/>
</dbReference>
<keyword evidence="10" id="KW-1185">Reference proteome</keyword>
<dbReference type="InterPro" id="IPR004095">
    <property type="entry name" value="TGS"/>
</dbReference>
<name>A0AA37W644_9GAMM</name>
<dbReference type="Proteomes" id="UP001161389">
    <property type="component" value="Unassembled WGS sequence"/>
</dbReference>
<dbReference type="InterPro" id="IPR004811">
    <property type="entry name" value="RelA/Spo_fam"/>
</dbReference>
<dbReference type="RefSeq" id="WP_284380707.1">
    <property type="nucleotide sequence ID" value="NZ_BSNM01000011.1"/>
</dbReference>
<evidence type="ECO:0000256" key="3">
    <source>
        <dbReference type="ARBA" id="ARBA00029754"/>
    </source>
</evidence>
<dbReference type="CDD" id="cd01668">
    <property type="entry name" value="TGS_RSH"/>
    <property type="match status" value="1"/>
</dbReference>
<dbReference type="SUPFAM" id="SSF81271">
    <property type="entry name" value="TGS-like"/>
    <property type="match status" value="1"/>
</dbReference>
<dbReference type="InterPro" id="IPR043519">
    <property type="entry name" value="NT_sf"/>
</dbReference>
<dbReference type="AlphaFoldDB" id="A0AA37W644"/>
<organism evidence="9 10">
    <name type="scientific">Litoribrevibacter albus</name>
    <dbReference type="NCBI Taxonomy" id="1473156"/>
    <lineage>
        <taxon>Bacteria</taxon>
        <taxon>Pseudomonadati</taxon>
        <taxon>Pseudomonadota</taxon>
        <taxon>Gammaproteobacteria</taxon>
        <taxon>Oceanospirillales</taxon>
        <taxon>Oceanospirillaceae</taxon>
        <taxon>Litoribrevibacter</taxon>
    </lineage>
</organism>
<dbReference type="NCBIfam" id="TIGR00691">
    <property type="entry name" value="spoT_relA"/>
    <property type="match status" value="1"/>
</dbReference>
<proteinExistence type="inferred from homology"/>
<dbReference type="GO" id="GO:0008893">
    <property type="term" value="F:guanosine-3',5'-bis(diphosphate) 3'-diphosphatase activity"/>
    <property type="evidence" value="ECO:0007669"/>
    <property type="project" value="TreeGrafter"/>
</dbReference>
<dbReference type="SUPFAM" id="SSF109604">
    <property type="entry name" value="HD-domain/PDEase-like"/>
    <property type="match status" value="1"/>
</dbReference>
<comment type="similarity">
    <text evidence="6">Belongs to the relA/spoT family.</text>
</comment>
<dbReference type="PROSITE" id="PS51880">
    <property type="entry name" value="TGS"/>
    <property type="match status" value="1"/>
</dbReference>
<reference evidence="9" key="2">
    <citation type="submission" date="2023-01" db="EMBL/GenBank/DDBJ databases">
        <title>Draft genome sequence of Litoribrevibacter albus strain NBRC 110071.</title>
        <authorList>
            <person name="Sun Q."/>
            <person name="Mori K."/>
        </authorList>
    </citation>
    <scope>NUCLEOTIDE SEQUENCE</scope>
    <source>
        <strain evidence="9">NBRC 110071</strain>
    </source>
</reference>
<dbReference type="FunFam" id="3.30.460.10:FF:000001">
    <property type="entry name" value="GTP pyrophosphokinase RelA"/>
    <property type="match status" value="1"/>
</dbReference>
<evidence type="ECO:0000256" key="2">
    <source>
        <dbReference type="ARBA" id="ARBA00025704"/>
    </source>
</evidence>
<dbReference type="CDD" id="cd04876">
    <property type="entry name" value="ACT_RelA-SpoT"/>
    <property type="match status" value="1"/>
</dbReference>
<sequence length="743" mass="83959">MVTVRQDQPLTTDGHLDADQWLQLLSDKVEIQDIAQIRYACHVAEVAQFSSEFGENTWPEGYGCMNVGIEMAEILADLQLDQDTLVAAIVYRAVREERLSIERVRTELGETVANLIEGVLQMAAIGTLVSPTNNIVLGQQQTQMDNIRKMLVAMIDDVRVALIKLAERTCAIRAVKNAGRERKMRVAREVFHVYAPLAHRLGIGHIKWELEDLSFRYLEPLSYKRIAKLLEEKRLDRQKYIENVIELLQQSLERMNIDAEISGRVKHIYSIWRKMQRKKIPFDQVYDIRAVRILVKEVRDCYAILGVVHSLWKHIPQEFDDYIASPKPNGYQSLHTAVIGPSGRSVEIQIRTFDMHEDAELGVCAHWLYKGTDTKSKKDAYEEKIMWLRQVLEWQDDMGSLDGLGDELDLGVAQDRVYVFTPNGHVVDLPSGSTPLDFAYKVHTEVGHACRGAKVNGKIVPLNYKVKTGEQIEILTAKEAKPSRDWLNSDLGYLNSGRARAKVQHWFKEQAREQNIIDGRELLIPELKKVSLQKIDLEKLASLLTIPSEEELFARIGAGDLRLGQVIHAAQSFLKPVKPEEKAVELSQPKPRGNEDIQVLGVGSLMSTLASCCKPVPGDPIVGYITRGKGVSIHRQDCPNVLYLQKTDDERMISVDWGHEPTDTYPVDIKITAYDRPGLLRDITLILANEGINLTAMHTQSDKSESIATMIITAEISDLSDLSRVITKIDQLPNIIDAHRHSD</sequence>
<dbReference type="InterPro" id="IPR002912">
    <property type="entry name" value="ACT_dom"/>
</dbReference>
<dbReference type="CDD" id="cd05399">
    <property type="entry name" value="NT_Rel-Spo_like"/>
    <property type="match status" value="1"/>
</dbReference>
<evidence type="ECO:0000256" key="4">
    <source>
        <dbReference type="ARBA" id="ARBA00032407"/>
    </source>
</evidence>
<dbReference type="Gene3D" id="3.30.70.260">
    <property type="match status" value="1"/>
</dbReference>
<evidence type="ECO:0000256" key="1">
    <source>
        <dbReference type="ARBA" id="ARBA00019852"/>
    </source>
</evidence>
<dbReference type="FunFam" id="3.10.20.30:FF:000002">
    <property type="entry name" value="GTP pyrophosphokinase (RelA/SpoT)"/>
    <property type="match status" value="1"/>
</dbReference>
<feature type="domain" description="ACT" evidence="7">
    <location>
        <begin position="668"/>
        <end position="743"/>
    </location>
</feature>
<dbReference type="GO" id="GO:0042594">
    <property type="term" value="P:response to starvation"/>
    <property type="evidence" value="ECO:0007669"/>
    <property type="project" value="TreeGrafter"/>
</dbReference>
<dbReference type="SMART" id="SM00954">
    <property type="entry name" value="RelA_SpoT"/>
    <property type="match status" value="1"/>
</dbReference>
<dbReference type="Pfam" id="PF13328">
    <property type="entry name" value="HD_4"/>
    <property type="match status" value="1"/>
</dbReference>
<dbReference type="Pfam" id="PF13291">
    <property type="entry name" value="ACT_4"/>
    <property type="match status" value="1"/>
</dbReference>
<dbReference type="PROSITE" id="PS51671">
    <property type="entry name" value="ACT"/>
    <property type="match status" value="1"/>
</dbReference>
<evidence type="ECO:0000256" key="5">
    <source>
        <dbReference type="ARBA" id="ARBA00033308"/>
    </source>
</evidence>
<dbReference type="InterPro" id="IPR045600">
    <property type="entry name" value="RelA/SpoT_AH_RIS"/>
</dbReference>
<comment type="caution">
    <text evidence="9">The sequence shown here is derived from an EMBL/GenBank/DDBJ whole genome shotgun (WGS) entry which is preliminary data.</text>
</comment>
<dbReference type="InterPro" id="IPR045865">
    <property type="entry name" value="ACT-like_dom_sf"/>
</dbReference>
<dbReference type="Pfam" id="PF02824">
    <property type="entry name" value="TGS"/>
    <property type="match status" value="1"/>
</dbReference>
<dbReference type="GO" id="GO:0008728">
    <property type="term" value="F:GTP diphosphokinase activity"/>
    <property type="evidence" value="ECO:0007669"/>
    <property type="project" value="TreeGrafter"/>
</dbReference>
<dbReference type="GO" id="GO:0005886">
    <property type="term" value="C:plasma membrane"/>
    <property type="evidence" value="ECO:0007669"/>
    <property type="project" value="TreeGrafter"/>
</dbReference>